<dbReference type="EMBL" id="JYDR01000028">
    <property type="protein sequence ID" value="KRY74127.1"/>
    <property type="molecule type" value="Genomic_DNA"/>
</dbReference>
<feature type="region of interest" description="Disordered" evidence="1">
    <location>
        <begin position="52"/>
        <end position="74"/>
    </location>
</feature>
<sequence length="74" mass="8553">MPSTTFTKVADGAQKQIELLHSDIYGPMRTATLSDHRYKEDNVNMEDIFWPQQEEPLDEGEPIKNTKAPTSRRF</sequence>
<protein>
    <submittedName>
        <fullName evidence="2">Uncharacterized protein</fullName>
    </submittedName>
</protein>
<evidence type="ECO:0000313" key="5">
    <source>
        <dbReference type="Proteomes" id="UP000054632"/>
    </source>
</evidence>
<dbReference type="EMBL" id="JYDV01000132">
    <property type="protein sequence ID" value="KRZ30143.1"/>
    <property type="molecule type" value="Genomic_DNA"/>
</dbReference>
<evidence type="ECO:0000313" key="3">
    <source>
        <dbReference type="EMBL" id="KRZ22649.1"/>
    </source>
</evidence>
<dbReference type="EMBL" id="JYDS01000167">
    <property type="protein sequence ID" value="KRZ22649.1"/>
    <property type="molecule type" value="Genomic_DNA"/>
</dbReference>
<accession>A0A0V1EJX7</accession>
<organism evidence="2 5">
    <name type="scientific">Trichinella pseudospiralis</name>
    <name type="common">Parasitic roundworm</name>
    <dbReference type="NCBI Taxonomy" id="6337"/>
    <lineage>
        <taxon>Eukaryota</taxon>
        <taxon>Metazoa</taxon>
        <taxon>Ecdysozoa</taxon>
        <taxon>Nematoda</taxon>
        <taxon>Enoplea</taxon>
        <taxon>Dorylaimia</taxon>
        <taxon>Trichinellida</taxon>
        <taxon>Trichinellidae</taxon>
        <taxon>Trichinella</taxon>
    </lineage>
</organism>
<evidence type="ECO:0000256" key="1">
    <source>
        <dbReference type="SAM" id="MobiDB-lite"/>
    </source>
</evidence>
<dbReference type="Proteomes" id="UP000054826">
    <property type="component" value="Unassembled WGS sequence"/>
</dbReference>
<gene>
    <name evidence="2" type="ORF">T4A_6302</name>
    <name evidence="3" type="ORF">T4B_6193</name>
    <name evidence="4" type="ORF">T4C_439</name>
</gene>
<dbReference type="Proteomes" id="UP000054632">
    <property type="component" value="Unassembled WGS sequence"/>
</dbReference>
<evidence type="ECO:0000313" key="6">
    <source>
        <dbReference type="Proteomes" id="UP000054805"/>
    </source>
</evidence>
<reference evidence="5 6" key="1">
    <citation type="submission" date="2015-01" db="EMBL/GenBank/DDBJ databases">
        <title>Evolution of Trichinella species and genotypes.</title>
        <authorList>
            <person name="Korhonen P.K."/>
            <person name="Edoardo P."/>
            <person name="Giuseppe L.R."/>
            <person name="Gasser R.B."/>
        </authorList>
    </citation>
    <scope>NUCLEOTIDE SEQUENCE [LARGE SCALE GENOMIC DNA]</scope>
    <source>
        <strain evidence="2">ISS13</strain>
        <strain evidence="4">ISS176</strain>
        <strain evidence="3">ISS588</strain>
    </source>
</reference>
<dbReference type="Proteomes" id="UP000054805">
    <property type="component" value="Unassembled WGS sequence"/>
</dbReference>
<comment type="caution">
    <text evidence="2">The sequence shown here is derived from an EMBL/GenBank/DDBJ whole genome shotgun (WGS) entry which is preliminary data.</text>
</comment>
<proteinExistence type="predicted"/>
<evidence type="ECO:0000313" key="2">
    <source>
        <dbReference type="EMBL" id="KRY74127.1"/>
    </source>
</evidence>
<keyword evidence="6" id="KW-1185">Reference proteome</keyword>
<dbReference type="AlphaFoldDB" id="A0A0V1EJX7"/>
<name>A0A0V1EJX7_TRIPS</name>
<evidence type="ECO:0000313" key="4">
    <source>
        <dbReference type="EMBL" id="KRZ30143.1"/>
    </source>
</evidence>